<keyword evidence="2" id="KW-0460">Magnesium</keyword>
<comment type="caution">
    <text evidence="2">Lacks conserved residue(s) required for the propagation of feature annotation.</text>
</comment>
<feature type="transmembrane region" description="Helical" evidence="2">
    <location>
        <begin position="392"/>
        <end position="421"/>
    </location>
</feature>
<keyword evidence="2" id="KW-1003">Cell membrane</keyword>
<dbReference type="SMART" id="SM00116">
    <property type="entry name" value="CBS"/>
    <property type="match status" value="2"/>
</dbReference>
<dbReference type="CDD" id="cd04606">
    <property type="entry name" value="CBS_pair_Mg_transporter"/>
    <property type="match status" value="1"/>
</dbReference>
<gene>
    <name evidence="4" type="primary">mgtE</name>
    <name evidence="4" type="ORF">KUG47_16020</name>
</gene>
<organism evidence="4 5">
    <name type="scientific">Falsochrobactrum tianjinense</name>
    <dbReference type="NCBI Taxonomy" id="2706015"/>
    <lineage>
        <taxon>Bacteria</taxon>
        <taxon>Pseudomonadati</taxon>
        <taxon>Pseudomonadota</taxon>
        <taxon>Alphaproteobacteria</taxon>
        <taxon>Hyphomicrobiales</taxon>
        <taxon>Brucellaceae</taxon>
        <taxon>Falsochrobactrum</taxon>
    </lineage>
</organism>
<comment type="subcellular location">
    <subcellularLocation>
        <location evidence="2">Cell membrane</location>
        <topology evidence="2">Multi-pass membrane protein</topology>
    </subcellularLocation>
</comment>
<evidence type="ECO:0000259" key="3">
    <source>
        <dbReference type="PROSITE" id="PS51371"/>
    </source>
</evidence>
<comment type="function">
    <text evidence="2">Acts as a magnesium transporter.</text>
</comment>
<dbReference type="AlphaFoldDB" id="A0A949UUB5"/>
<feature type="transmembrane region" description="Helical" evidence="2">
    <location>
        <begin position="433"/>
        <end position="456"/>
    </location>
</feature>
<dbReference type="GO" id="GO:0015095">
    <property type="term" value="F:magnesium ion transmembrane transporter activity"/>
    <property type="evidence" value="ECO:0007669"/>
    <property type="project" value="UniProtKB-UniRule"/>
</dbReference>
<dbReference type="InterPro" id="IPR006667">
    <property type="entry name" value="SLC41_membr_dom"/>
</dbReference>
<evidence type="ECO:0000313" key="4">
    <source>
        <dbReference type="EMBL" id="MBV2145004.1"/>
    </source>
</evidence>
<dbReference type="Pfam" id="PF00571">
    <property type="entry name" value="CBS"/>
    <property type="match status" value="2"/>
</dbReference>
<name>A0A949UUB5_9HYPH</name>
<comment type="similarity">
    <text evidence="2">Belongs to the SLC41A transporter family.</text>
</comment>
<dbReference type="RefSeq" id="WP_217678980.1">
    <property type="nucleotide sequence ID" value="NZ_JAHRVA010000008.1"/>
</dbReference>
<dbReference type="GO" id="GO:0046872">
    <property type="term" value="F:metal ion binding"/>
    <property type="evidence" value="ECO:0007669"/>
    <property type="project" value="UniProtKB-KW"/>
</dbReference>
<dbReference type="Pfam" id="PF01769">
    <property type="entry name" value="MgtE"/>
    <property type="match status" value="1"/>
</dbReference>
<keyword evidence="2" id="KW-0472">Membrane</keyword>
<sequence length="461" mass="50602">MTNTDFSPEVLDIANLPAAAIASRLADIRTGDAVEIVNELDADDAIAVIGQLSHDDAVRLLDQPELERAPEIITTLSPNIASQLLDDMSADRATDVFQELEDDERARLFPILAPETKAALKKLMDYPPNTAGSLMTIEFIAVPSDWNVGQALEHIRKVERTRETVYAIYVLDPQTRVLLGVVSLRRLIIREPSEPILSITRDDDPITISPLTSREDVARLFRKHDLLAVPVVDESRHIIGIVTVDDVLDAMTEEASEDTYRFGGMEALDKPYMRIGFGEMIKKRAGWLGILFLGEMLTASAMQHFEVELEKALVLTLFIPLIMSSGGNSGSQATSLIIRALALQEVKLRDWWRVALREVPSGLVLGSFLGLIGIIRIVVWQVLGIYDYGEHWILIAATVGMALVCIVTFGSVTGSMLPFILQRLGFDPASASAPFVATLVDVTGLVIYFSVALLILSGTLL</sequence>
<dbReference type="NCBIfam" id="TIGR00400">
    <property type="entry name" value="mgtE"/>
    <property type="match status" value="1"/>
</dbReference>
<accession>A0A949UUB5</accession>
<evidence type="ECO:0000313" key="5">
    <source>
        <dbReference type="Proteomes" id="UP000752297"/>
    </source>
</evidence>
<dbReference type="PROSITE" id="PS51371">
    <property type="entry name" value="CBS"/>
    <property type="match status" value="2"/>
</dbReference>
<reference evidence="4 5" key="1">
    <citation type="submission" date="2021-06" db="EMBL/GenBank/DDBJ databases">
        <title>Falsochrobactrum tianjin sp.nov., a new petroleum-degrading bacteria isolated from oily soils.</title>
        <authorList>
            <person name="Chen G."/>
            <person name="Chen H."/>
            <person name="Tian J."/>
            <person name="Qing J."/>
            <person name="Zhong L."/>
            <person name="Ma W."/>
            <person name="Song Y."/>
            <person name="Cui X."/>
            <person name="Yan B."/>
        </authorList>
    </citation>
    <scope>NUCLEOTIDE SEQUENCE [LARGE SCALE GENOMIC DNA]</scope>
    <source>
        <strain evidence="4 5">TDYN1</strain>
    </source>
</reference>
<dbReference type="SMART" id="SM00924">
    <property type="entry name" value="MgtE_N"/>
    <property type="match status" value="1"/>
</dbReference>
<dbReference type="PANTHER" id="PTHR43773:SF1">
    <property type="entry name" value="MAGNESIUM TRANSPORTER MGTE"/>
    <property type="match status" value="1"/>
</dbReference>
<evidence type="ECO:0000256" key="1">
    <source>
        <dbReference type="PROSITE-ProRule" id="PRU00703"/>
    </source>
</evidence>
<dbReference type="Proteomes" id="UP000752297">
    <property type="component" value="Unassembled WGS sequence"/>
</dbReference>
<feature type="domain" description="CBS" evidence="3">
    <location>
        <begin position="135"/>
        <end position="198"/>
    </location>
</feature>
<keyword evidence="1" id="KW-0129">CBS domain</keyword>
<keyword evidence="2" id="KW-0812">Transmembrane</keyword>
<feature type="transmembrane region" description="Helical" evidence="2">
    <location>
        <begin position="363"/>
        <end position="386"/>
    </location>
</feature>
<dbReference type="InterPro" id="IPR006668">
    <property type="entry name" value="Mg_transptr_MgtE_intracell_dom"/>
</dbReference>
<proteinExistence type="inferred from homology"/>
<evidence type="ECO:0000256" key="2">
    <source>
        <dbReference type="RuleBase" id="RU362011"/>
    </source>
</evidence>
<dbReference type="InterPro" id="IPR006669">
    <property type="entry name" value="MgtE_transporter"/>
</dbReference>
<dbReference type="GO" id="GO:0005886">
    <property type="term" value="C:plasma membrane"/>
    <property type="evidence" value="ECO:0007669"/>
    <property type="project" value="UniProtKB-SubCell"/>
</dbReference>
<dbReference type="PANTHER" id="PTHR43773">
    <property type="entry name" value="MAGNESIUM TRANSPORTER MGTE"/>
    <property type="match status" value="1"/>
</dbReference>
<dbReference type="InterPro" id="IPR000644">
    <property type="entry name" value="CBS_dom"/>
</dbReference>
<keyword evidence="2" id="KW-0479">Metal-binding</keyword>
<feature type="domain" description="CBS" evidence="3">
    <location>
        <begin position="199"/>
        <end position="257"/>
    </location>
</feature>
<keyword evidence="2" id="KW-1133">Transmembrane helix</keyword>
<protein>
    <recommendedName>
        <fullName evidence="2">Magnesium transporter MgtE</fullName>
    </recommendedName>
</protein>
<dbReference type="EMBL" id="JAHRVA010000008">
    <property type="protein sequence ID" value="MBV2145004.1"/>
    <property type="molecule type" value="Genomic_DNA"/>
</dbReference>
<dbReference type="Pfam" id="PF03448">
    <property type="entry name" value="MgtE_N"/>
    <property type="match status" value="1"/>
</dbReference>
<comment type="subunit">
    <text evidence="2">Homodimer.</text>
</comment>
<keyword evidence="5" id="KW-1185">Reference proteome</keyword>
<comment type="caution">
    <text evidence="4">The sequence shown here is derived from an EMBL/GenBank/DDBJ whole genome shotgun (WGS) entry which is preliminary data.</text>
</comment>
<keyword evidence="2" id="KW-0813">Transport</keyword>